<keyword evidence="3" id="KW-1185">Reference proteome</keyword>
<dbReference type="RefSeq" id="WP_134372693.1">
    <property type="nucleotide sequence ID" value="NZ_SOGO01000016.1"/>
</dbReference>
<dbReference type="Proteomes" id="UP000297851">
    <property type="component" value="Unassembled WGS sequence"/>
</dbReference>
<keyword evidence="1" id="KW-0233">DNA recombination</keyword>
<dbReference type="Gene3D" id="1.10.443.10">
    <property type="entry name" value="Intergrase catalytic core"/>
    <property type="match status" value="1"/>
</dbReference>
<name>A0ABY2JG25_9MICO</name>
<evidence type="ECO:0000256" key="1">
    <source>
        <dbReference type="ARBA" id="ARBA00023172"/>
    </source>
</evidence>
<proteinExistence type="predicted"/>
<accession>A0ABY2JG25</accession>
<dbReference type="InterPro" id="IPR013762">
    <property type="entry name" value="Integrase-like_cat_sf"/>
</dbReference>
<gene>
    <name evidence="2" type="ORF">E3T25_04910</name>
</gene>
<dbReference type="InterPro" id="IPR011010">
    <property type="entry name" value="DNA_brk_join_enz"/>
</dbReference>
<comment type="caution">
    <text evidence="2">The sequence shown here is derived from an EMBL/GenBank/DDBJ whole genome shotgun (WGS) entry which is preliminary data.</text>
</comment>
<dbReference type="SUPFAM" id="SSF56349">
    <property type="entry name" value="DNA breaking-rejoining enzymes"/>
    <property type="match status" value="1"/>
</dbReference>
<organism evidence="2 3">
    <name type="scientific">Cryobacterium sandaracinum</name>
    <dbReference type="NCBI Taxonomy" id="1259247"/>
    <lineage>
        <taxon>Bacteria</taxon>
        <taxon>Bacillati</taxon>
        <taxon>Actinomycetota</taxon>
        <taxon>Actinomycetes</taxon>
        <taxon>Micrococcales</taxon>
        <taxon>Microbacteriaceae</taxon>
        <taxon>Cryobacterium</taxon>
    </lineage>
</organism>
<evidence type="ECO:0000313" key="3">
    <source>
        <dbReference type="Proteomes" id="UP000297851"/>
    </source>
</evidence>
<sequence>MTHEGEQAYLPQIDAGYWHHIGDFVRAAVVDAAPGTVYSERELYAAATPLTLWAWQTAAMPLERNVIFAVRTIERFIAVGLTQYGSKASRNTLRSRLLRISAALLDPAAPPVLRPLGGSDPSAPYTAREVVTLKSWAIAQSTAERRSNAEALLALGLGAGLAGREIVNLTIGDIRADDDGVLITVRGERARVVPVLREWERALVERVGACQDEAWAFREQHAGGNRNLITDFVSRAEGKIQLQARRMHATWIVQHLEAGTPLVPLMRAAGLHSPEALDRFFKFVREPEVRYCRNVLRDAVATPR</sequence>
<evidence type="ECO:0008006" key="4">
    <source>
        <dbReference type="Google" id="ProtNLM"/>
    </source>
</evidence>
<reference evidence="2 3" key="1">
    <citation type="submission" date="2019-03" db="EMBL/GenBank/DDBJ databases">
        <title>Genomics of glacier-inhabiting Cryobacterium strains.</title>
        <authorList>
            <person name="Liu Q."/>
            <person name="Xin Y.-H."/>
        </authorList>
    </citation>
    <scope>NUCLEOTIDE SEQUENCE [LARGE SCALE GENOMIC DNA]</scope>
    <source>
        <strain evidence="2 3">TMT2-16</strain>
    </source>
</reference>
<dbReference type="EMBL" id="SOGO01000016">
    <property type="protein sequence ID" value="TFD04855.1"/>
    <property type="molecule type" value="Genomic_DNA"/>
</dbReference>
<protein>
    <recommendedName>
        <fullName evidence="4">Site-specific integrase</fullName>
    </recommendedName>
</protein>
<evidence type="ECO:0000313" key="2">
    <source>
        <dbReference type="EMBL" id="TFD04855.1"/>
    </source>
</evidence>